<gene>
    <name evidence="9" type="ORF">WN59_10975</name>
</gene>
<evidence type="ECO:0000313" key="9">
    <source>
        <dbReference type="EMBL" id="KKK34180.1"/>
    </source>
</evidence>
<evidence type="ECO:0000259" key="8">
    <source>
        <dbReference type="Pfam" id="PF00892"/>
    </source>
</evidence>
<keyword evidence="3" id="KW-1003">Cell membrane</keyword>
<dbReference type="InterPro" id="IPR000620">
    <property type="entry name" value="EamA_dom"/>
</dbReference>
<comment type="subcellular location">
    <subcellularLocation>
        <location evidence="1">Cell membrane</location>
        <topology evidence="1">Multi-pass membrane protein</topology>
    </subcellularLocation>
</comment>
<keyword evidence="6 7" id="KW-0472">Membrane</keyword>
<feature type="domain" description="EamA" evidence="8">
    <location>
        <begin position="23"/>
        <end position="160"/>
    </location>
</feature>
<reference evidence="9 10" key="1">
    <citation type="submission" date="2015-04" db="EMBL/GenBank/DDBJ databases">
        <title>Taxonomic description and genome sequence of Salinicoccus sediminis sp. nov., a novel hyper halotolerant bacterium isolated from marine sediment.</title>
        <authorList>
            <person name="Mathan Kumar R."/>
            <person name="Kaur G."/>
            <person name="Kumar N."/>
            <person name="Kumar A."/>
            <person name="Singh N.K."/>
            <person name="Kaur N."/>
            <person name="Mayilraj S."/>
        </authorList>
    </citation>
    <scope>NUCLEOTIDE SEQUENCE [LARGE SCALE GENOMIC DNA]</scope>
    <source>
        <strain evidence="9 10">SV-16</strain>
    </source>
</reference>
<proteinExistence type="inferred from homology"/>
<feature type="transmembrane region" description="Helical" evidence="7">
    <location>
        <begin position="56"/>
        <end position="75"/>
    </location>
</feature>
<dbReference type="GO" id="GO:0005886">
    <property type="term" value="C:plasma membrane"/>
    <property type="evidence" value="ECO:0007669"/>
    <property type="project" value="UniProtKB-SubCell"/>
</dbReference>
<dbReference type="PATRIC" id="fig|1432562.3.peg.2188"/>
<evidence type="ECO:0000256" key="3">
    <source>
        <dbReference type="ARBA" id="ARBA00022475"/>
    </source>
</evidence>
<evidence type="ECO:0000256" key="7">
    <source>
        <dbReference type="SAM" id="Phobius"/>
    </source>
</evidence>
<evidence type="ECO:0000256" key="5">
    <source>
        <dbReference type="ARBA" id="ARBA00022989"/>
    </source>
</evidence>
<dbReference type="Pfam" id="PF00892">
    <property type="entry name" value="EamA"/>
    <property type="match status" value="2"/>
</dbReference>
<dbReference type="AlphaFoldDB" id="A0A0M2SNE5"/>
<evidence type="ECO:0000256" key="1">
    <source>
        <dbReference type="ARBA" id="ARBA00004651"/>
    </source>
</evidence>
<dbReference type="PANTHER" id="PTHR32322">
    <property type="entry name" value="INNER MEMBRANE TRANSPORTER"/>
    <property type="match status" value="1"/>
</dbReference>
<name>A0A0M2SNE5_9STAP</name>
<dbReference type="Proteomes" id="UP000034287">
    <property type="component" value="Unassembled WGS sequence"/>
</dbReference>
<dbReference type="PANTHER" id="PTHR32322:SF18">
    <property type="entry name" value="S-ADENOSYLMETHIONINE_S-ADENOSYLHOMOCYSTEINE TRANSPORTER"/>
    <property type="match status" value="1"/>
</dbReference>
<sequence length="313" mass="34390">MLTLNKHRKGGVRLHENSRHIQGLIFVIIGAALWGVGGTAADYIFRHTPVTVDWYVTFRLTASGIILLFAYALFSRKQQPVRMDRKTLGMLFVYSLLGMTMVQYSFMAAIGHGNAAIATVLQYTGPIYIIMWLVIRKYSKWSRADGFIIIGMIAGVVLLATGGDLGRMAVSPAALIWGLISGVALAYYTLHAQKLLYRLHPLQLVGGSMLIGGIAMNFIHPLWDFDLDFDWTFSLAAILILSVLLGTTLAFLLYISSLKHLSSKEAGILGIIEPVSAVLSSVIWLNVSMGIYQVIGIVIILGIAIYISTGRRE</sequence>
<feature type="transmembrane region" description="Helical" evidence="7">
    <location>
        <begin position="291"/>
        <end position="309"/>
    </location>
</feature>
<keyword evidence="5 7" id="KW-1133">Transmembrane helix</keyword>
<feature type="transmembrane region" description="Helical" evidence="7">
    <location>
        <begin position="21"/>
        <end position="44"/>
    </location>
</feature>
<dbReference type="SUPFAM" id="SSF103481">
    <property type="entry name" value="Multidrug resistance efflux transporter EmrE"/>
    <property type="match status" value="2"/>
</dbReference>
<protein>
    <recommendedName>
        <fullName evidence="8">EamA domain-containing protein</fullName>
    </recommendedName>
</protein>
<evidence type="ECO:0000256" key="2">
    <source>
        <dbReference type="ARBA" id="ARBA00007362"/>
    </source>
</evidence>
<feature type="domain" description="EamA" evidence="8">
    <location>
        <begin position="174"/>
        <end position="308"/>
    </location>
</feature>
<feature type="transmembrane region" description="Helical" evidence="7">
    <location>
        <begin position="147"/>
        <end position="163"/>
    </location>
</feature>
<feature type="transmembrane region" description="Helical" evidence="7">
    <location>
        <begin position="169"/>
        <end position="190"/>
    </location>
</feature>
<evidence type="ECO:0000256" key="4">
    <source>
        <dbReference type="ARBA" id="ARBA00022692"/>
    </source>
</evidence>
<feature type="transmembrane region" description="Helical" evidence="7">
    <location>
        <begin position="202"/>
        <end position="219"/>
    </location>
</feature>
<accession>A0A0M2SNE5</accession>
<dbReference type="InterPro" id="IPR037185">
    <property type="entry name" value="EmrE-like"/>
</dbReference>
<dbReference type="InterPro" id="IPR050638">
    <property type="entry name" value="AA-Vitamin_Transporters"/>
</dbReference>
<evidence type="ECO:0000256" key="6">
    <source>
        <dbReference type="ARBA" id="ARBA00023136"/>
    </source>
</evidence>
<feature type="transmembrane region" description="Helical" evidence="7">
    <location>
        <begin position="87"/>
        <end position="110"/>
    </location>
</feature>
<feature type="transmembrane region" description="Helical" evidence="7">
    <location>
        <begin position="116"/>
        <end position="135"/>
    </location>
</feature>
<keyword evidence="4 7" id="KW-0812">Transmembrane</keyword>
<comment type="caution">
    <text evidence="9">The sequence shown here is derived from an EMBL/GenBank/DDBJ whole genome shotgun (WGS) entry which is preliminary data.</text>
</comment>
<feature type="transmembrane region" description="Helical" evidence="7">
    <location>
        <begin position="231"/>
        <end position="254"/>
    </location>
</feature>
<comment type="similarity">
    <text evidence="2">Belongs to the EamA transporter family.</text>
</comment>
<dbReference type="EMBL" id="LAYZ01000024">
    <property type="protein sequence ID" value="KKK34180.1"/>
    <property type="molecule type" value="Genomic_DNA"/>
</dbReference>
<keyword evidence="10" id="KW-1185">Reference proteome</keyword>
<evidence type="ECO:0000313" key="10">
    <source>
        <dbReference type="Proteomes" id="UP000034287"/>
    </source>
</evidence>
<organism evidence="9 10">
    <name type="scientific">Salinicoccus sediminis</name>
    <dbReference type="NCBI Taxonomy" id="1432562"/>
    <lineage>
        <taxon>Bacteria</taxon>
        <taxon>Bacillati</taxon>
        <taxon>Bacillota</taxon>
        <taxon>Bacilli</taxon>
        <taxon>Bacillales</taxon>
        <taxon>Staphylococcaceae</taxon>
        <taxon>Salinicoccus</taxon>
    </lineage>
</organism>
<feature type="transmembrane region" description="Helical" evidence="7">
    <location>
        <begin position="266"/>
        <end position="285"/>
    </location>
</feature>